<sequence>MNKRDYFFEDINDLISHLKHLNPEMGALRLQKTLYFLFAFYGATYGSMQNAEGFSEIESPYPRFLFKNSIEAWAYGPVIREVYFDNKAGKYDSIPDSVPDKFKHRDEKDVIEFLDGIVSDLSDMSDFALVDRTHQDNAWKTKFDPSIPHASNTIDQEELIDEYKVLLAEVNG</sequence>
<dbReference type="Proteomes" id="UP000316316">
    <property type="component" value="Unassembled WGS sequence"/>
</dbReference>
<proteinExistence type="predicted"/>
<dbReference type="InterPro" id="IPR025272">
    <property type="entry name" value="SocA_Panacea"/>
</dbReference>
<comment type="caution">
    <text evidence="1">The sequence shown here is derived from an EMBL/GenBank/DDBJ whole genome shotgun (WGS) entry which is preliminary data.</text>
</comment>
<evidence type="ECO:0000313" key="1">
    <source>
        <dbReference type="EMBL" id="TRZ33323.1"/>
    </source>
</evidence>
<dbReference type="AlphaFoldDB" id="A0A8B5VY37"/>
<organism evidence="1 2">
    <name type="scientific">Enterococcus avium</name>
    <name type="common">Streptococcus avium</name>
    <dbReference type="NCBI Taxonomy" id="33945"/>
    <lineage>
        <taxon>Bacteria</taxon>
        <taxon>Bacillati</taxon>
        <taxon>Bacillota</taxon>
        <taxon>Bacilli</taxon>
        <taxon>Lactobacillales</taxon>
        <taxon>Enterococcaceae</taxon>
        <taxon>Enterococcus</taxon>
    </lineage>
</organism>
<reference evidence="1 2" key="1">
    <citation type="submission" date="2017-10" db="EMBL/GenBank/DDBJ databases">
        <title>FDA dAtabase for Regulatory Grade micrObial Sequences (FDA-ARGOS): Supporting development and validation of Infectious Disease Dx tests.</title>
        <authorList>
            <person name="Campos J."/>
            <person name="Goldberg B."/>
            <person name="Tallon L.J."/>
            <person name="Sadzewicz L."/>
            <person name="Sengamalay N."/>
            <person name="Ott S."/>
            <person name="Godinez A."/>
            <person name="Nagaraj S."/>
            <person name="Vyas G."/>
            <person name="Aluvathingal J."/>
            <person name="Nadendla S."/>
            <person name="Geyer C."/>
            <person name="Nandy P."/>
            <person name="Hobson J."/>
            <person name="Sichtig H."/>
        </authorList>
    </citation>
    <scope>NUCLEOTIDE SEQUENCE [LARGE SCALE GENOMIC DNA]</scope>
    <source>
        <strain evidence="1 2">FDAARGOS_185</strain>
    </source>
</reference>
<dbReference type="Pfam" id="PF13274">
    <property type="entry name" value="SocA_Panacea"/>
    <property type="match status" value="1"/>
</dbReference>
<evidence type="ECO:0000313" key="2">
    <source>
        <dbReference type="Proteomes" id="UP000316316"/>
    </source>
</evidence>
<accession>A0A8B5VY37</accession>
<name>A0A8B5VY37_ENTAV</name>
<gene>
    <name evidence="1" type="ORF">AUF17_04230</name>
</gene>
<protein>
    <submittedName>
        <fullName evidence="1">DUF4065 domain-containing protein</fullName>
    </submittedName>
</protein>
<dbReference type="EMBL" id="PDXQ01000001">
    <property type="protein sequence ID" value="TRZ33323.1"/>
    <property type="molecule type" value="Genomic_DNA"/>
</dbReference>
<dbReference type="RefSeq" id="WP_070504558.1">
    <property type="nucleotide sequence ID" value="NZ_JADNJH010000020.1"/>
</dbReference>